<protein>
    <recommendedName>
        <fullName evidence="6">ATP-dependent Clp protease ATP-binding subunit ClpX</fullName>
    </recommendedName>
</protein>
<feature type="domain" description="ClpX-type ZB" evidence="8">
    <location>
        <begin position="1"/>
        <end position="53"/>
    </location>
</feature>
<dbReference type="Pfam" id="PF06689">
    <property type="entry name" value="zf-C4_ClpX"/>
    <property type="match status" value="1"/>
</dbReference>
<dbReference type="PROSITE" id="PS51902">
    <property type="entry name" value="CLPX_ZB"/>
    <property type="match status" value="1"/>
</dbReference>
<reference evidence="9" key="1">
    <citation type="submission" date="2022-10" db="EMBL/GenBank/DDBJ databases">
        <title>Chitiniphilus purpureus sp. nov., a novel chitin-degrading bacterium isolated from crawfish pond sediment.</title>
        <authorList>
            <person name="Li K."/>
        </authorList>
    </citation>
    <scope>NUCLEOTIDE SEQUENCE</scope>
    <source>
        <strain evidence="9">CD1</strain>
    </source>
</reference>
<dbReference type="InterPro" id="IPR050052">
    <property type="entry name" value="ATP-dep_Clp_protease_ClpX"/>
</dbReference>
<dbReference type="InterPro" id="IPR019489">
    <property type="entry name" value="Clp_ATPase_C"/>
</dbReference>
<keyword evidence="2 6" id="KW-0547">Nucleotide-binding</keyword>
<keyword evidence="5 6" id="KW-0143">Chaperone</keyword>
<feature type="binding site" evidence="6">
    <location>
        <begin position="123"/>
        <end position="130"/>
    </location>
    <ligand>
        <name>ATP</name>
        <dbReference type="ChEBI" id="CHEBI:30616"/>
    </ligand>
</feature>
<feature type="binding site" evidence="6 7">
    <location>
        <position position="37"/>
    </location>
    <ligand>
        <name>Zn(2+)</name>
        <dbReference type="ChEBI" id="CHEBI:29105"/>
    </ligand>
</feature>
<dbReference type="SMART" id="SM01086">
    <property type="entry name" value="ClpB_D2-small"/>
    <property type="match status" value="1"/>
</dbReference>
<keyword evidence="9" id="KW-0378">Hydrolase</keyword>
<dbReference type="Gene3D" id="3.40.50.300">
    <property type="entry name" value="P-loop containing nucleotide triphosphate hydrolases"/>
    <property type="match status" value="1"/>
</dbReference>
<keyword evidence="4 6" id="KW-0067">ATP-binding</keyword>
<comment type="subunit">
    <text evidence="6">Component of the ClpX-ClpP complex. Forms a hexameric ring that, in the presence of ATP, binds to fourteen ClpP subunits assembled into a disk-like structure with a central cavity, resembling the structure of eukaryotic proteasomes.</text>
</comment>
<organism evidence="9 10">
    <name type="scientific">Chitiniphilus purpureus</name>
    <dbReference type="NCBI Taxonomy" id="2981137"/>
    <lineage>
        <taxon>Bacteria</taxon>
        <taxon>Pseudomonadati</taxon>
        <taxon>Pseudomonadota</taxon>
        <taxon>Betaproteobacteria</taxon>
        <taxon>Neisseriales</taxon>
        <taxon>Chitinibacteraceae</taxon>
        <taxon>Chitiniphilus</taxon>
    </lineage>
</organism>
<keyword evidence="10" id="KW-1185">Reference proteome</keyword>
<dbReference type="GO" id="GO:0005524">
    <property type="term" value="F:ATP binding"/>
    <property type="evidence" value="ECO:0007669"/>
    <property type="project" value="UniProtKB-KW"/>
</dbReference>
<dbReference type="Pfam" id="PF07724">
    <property type="entry name" value="AAA_2"/>
    <property type="match status" value="1"/>
</dbReference>
<dbReference type="Proteomes" id="UP001061302">
    <property type="component" value="Chromosome"/>
</dbReference>
<evidence type="ECO:0000256" key="7">
    <source>
        <dbReference type="PROSITE-ProRule" id="PRU01250"/>
    </source>
</evidence>
<evidence type="ECO:0000256" key="2">
    <source>
        <dbReference type="ARBA" id="ARBA00022741"/>
    </source>
</evidence>
<gene>
    <name evidence="6 9" type="primary">clpX</name>
    <name evidence="9" type="ORF">N8I74_08645</name>
</gene>
<evidence type="ECO:0000313" key="9">
    <source>
        <dbReference type="EMBL" id="UXY17062.1"/>
    </source>
</evidence>
<dbReference type="RefSeq" id="WP_263126491.1">
    <property type="nucleotide sequence ID" value="NZ_CP106753.1"/>
</dbReference>
<comment type="similarity">
    <text evidence="6 7">Belongs to the ClpX chaperone family.</text>
</comment>
<proteinExistence type="inferred from homology"/>
<feature type="binding site" evidence="6 7">
    <location>
        <position position="12"/>
    </location>
    <ligand>
        <name>Zn(2+)</name>
        <dbReference type="ChEBI" id="CHEBI:29105"/>
    </ligand>
</feature>
<dbReference type="SUPFAM" id="SSF52540">
    <property type="entry name" value="P-loop containing nucleoside triphosphate hydrolases"/>
    <property type="match status" value="1"/>
</dbReference>
<sequence length="424" mass="45966">MTDKSNEKLLYCSFCGKSQHEVTKLIAGPQVFICNECIELCNDIIKDEAAQTLASEPQTPGGKKLPKPTEIRTVLDQYVIGQERAKKILAVAVYNHYKRLSTKHQKVGNDVELSKSNILLIGPTGSGKTLLAQTMAKLIDVPFVIADATTLTEAGYVGEDVEHIIAKLLQQCDYDVEKAQRGIVYIDEIDKIARKSENPSITRDVSGEGVQQALLKLIEGTVASVPPHGGRKHPNHEMPQVDTTNILFIVGGAFEGLDKIIRNRSVKGGIGFGAEVQSKDDKSNVGLVLHQVEPDDLIRFGLIPEFVGRVPVIATLDELDEAALISILTEPKNALVKQYQKLFEMEGVTLELTEAALEATAKKAMERRTGARGLRSILEGALLDTMYELPALEGVARVVVGPETITAGVPPQQVASVTEESAAA</sequence>
<keyword evidence="3 6" id="KW-0862">Zinc</keyword>
<accession>A0ABY6DRV9</accession>
<feature type="binding site" evidence="6 7">
    <location>
        <position position="15"/>
    </location>
    <ligand>
        <name>Zn(2+)</name>
        <dbReference type="ChEBI" id="CHEBI:29105"/>
    </ligand>
</feature>
<keyword evidence="1 6" id="KW-0479">Metal-binding</keyword>
<dbReference type="InterPro" id="IPR027417">
    <property type="entry name" value="P-loop_NTPase"/>
</dbReference>
<dbReference type="InterPro" id="IPR010603">
    <property type="entry name" value="Znf_CppX_C4"/>
</dbReference>
<feature type="binding site" evidence="6 7">
    <location>
        <position position="34"/>
    </location>
    <ligand>
        <name>Zn(2+)</name>
        <dbReference type="ChEBI" id="CHEBI:29105"/>
    </ligand>
</feature>
<dbReference type="Gene3D" id="6.20.220.10">
    <property type="entry name" value="ClpX chaperone, C4-type zinc finger domain"/>
    <property type="match status" value="1"/>
</dbReference>
<evidence type="ECO:0000259" key="8">
    <source>
        <dbReference type="PROSITE" id="PS51902"/>
    </source>
</evidence>
<dbReference type="CDD" id="cd19497">
    <property type="entry name" value="RecA-like_ClpX"/>
    <property type="match status" value="1"/>
</dbReference>
<dbReference type="SUPFAM" id="SSF57716">
    <property type="entry name" value="Glucocorticoid receptor-like (DNA-binding domain)"/>
    <property type="match status" value="1"/>
</dbReference>
<evidence type="ECO:0000256" key="3">
    <source>
        <dbReference type="ARBA" id="ARBA00022833"/>
    </source>
</evidence>
<dbReference type="NCBIfam" id="NF003745">
    <property type="entry name" value="PRK05342.1"/>
    <property type="match status" value="1"/>
</dbReference>
<evidence type="ECO:0000256" key="5">
    <source>
        <dbReference type="ARBA" id="ARBA00023186"/>
    </source>
</evidence>
<dbReference type="GO" id="GO:0008233">
    <property type="term" value="F:peptidase activity"/>
    <property type="evidence" value="ECO:0007669"/>
    <property type="project" value="UniProtKB-KW"/>
</dbReference>
<evidence type="ECO:0000256" key="6">
    <source>
        <dbReference type="HAMAP-Rule" id="MF_00175"/>
    </source>
</evidence>
<dbReference type="SMART" id="SM00994">
    <property type="entry name" value="zf-C4_ClpX"/>
    <property type="match status" value="1"/>
</dbReference>
<dbReference type="PANTHER" id="PTHR48102">
    <property type="entry name" value="ATP-DEPENDENT CLP PROTEASE ATP-BINDING SUBUNIT CLPX-LIKE, MITOCHONDRIAL-RELATED"/>
    <property type="match status" value="1"/>
</dbReference>
<dbReference type="EMBL" id="CP106753">
    <property type="protein sequence ID" value="UXY17062.1"/>
    <property type="molecule type" value="Genomic_DNA"/>
</dbReference>
<dbReference type="PANTHER" id="PTHR48102:SF7">
    <property type="entry name" value="ATP-DEPENDENT CLP PROTEASE ATP-BINDING SUBUNIT CLPX-LIKE, MITOCHONDRIAL"/>
    <property type="match status" value="1"/>
</dbReference>
<keyword evidence="9" id="KW-0645">Protease</keyword>
<dbReference type="HAMAP" id="MF_00175">
    <property type="entry name" value="ClpX"/>
    <property type="match status" value="1"/>
</dbReference>
<comment type="function">
    <text evidence="6">ATP-dependent specificity component of the Clp protease. It directs the protease to specific substrates. Can perform chaperone functions in the absence of ClpP.</text>
</comment>
<dbReference type="InterPro" id="IPR004487">
    <property type="entry name" value="Clp_protease_ATP-bd_su_ClpX"/>
</dbReference>
<dbReference type="InterPro" id="IPR038366">
    <property type="entry name" value="Znf_CppX_C4_sf"/>
</dbReference>
<dbReference type="InterPro" id="IPR059188">
    <property type="entry name" value="Znf_CLPX-like"/>
</dbReference>
<dbReference type="Pfam" id="PF10431">
    <property type="entry name" value="ClpB_D2-small"/>
    <property type="match status" value="1"/>
</dbReference>
<evidence type="ECO:0000256" key="1">
    <source>
        <dbReference type="ARBA" id="ARBA00022723"/>
    </source>
</evidence>
<evidence type="ECO:0000313" key="10">
    <source>
        <dbReference type="Proteomes" id="UP001061302"/>
    </source>
</evidence>
<name>A0ABY6DRV9_9NEIS</name>
<dbReference type="Gene3D" id="1.10.8.60">
    <property type="match status" value="1"/>
</dbReference>
<dbReference type="InterPro" id="IPR003959">
    <property type="entry name" value="ATPase_AAA_core"/>
</dbReference>
<dbReference type="InterPro" id="IPR046425">
    <property type="entry name" value="ClpX_bact"/>
</dbReference>
<dbReference type="SMART" id="SM00382">
    <property type="entry name" value="AAA"/>
    <property type="match status" value="1"/>
</dbReference>
<dbReference type="InterPro" id="IPR003593">
    <property type="entry name" value="AAA+_ATPase"/>
</dbReference>
<dbReference type="GO" id="GO:0006508">
    <property type="term" value="P:proteolysis"/>
    <property type="evidence" value="ECO:0007669"/>
    <property type="project" value="UniProtKB-KW"/>
</dbReference>
<dbReference type="NCBIfam" id="TIGR00382">
    <property type="entry name" value="clpX"/>
    <property type="match status" value="1"/>
</dbReference>
<evidence type="ECO:0000256" key="4">
    <source>
        <dbReference type="ARBA" id="ARBA00022840"/>
    </source>
</evidence>